<keyword evidence="8 9" id="KW-0807">Transducer</keyword>
<dbReference type="PRINTS" id="PR00237">
    <property type="entry name" value="GPCRRHODOPSN"/>
</dbReference>
<dbReference type="AlphaFoldDB" id="A0A193KUF1"/>
<protein>
    <submittedName>
        <fullName evidence="12">GCR004</fullName>
    </submittedName>
</protein>
<keyword evidence="2" id="KW-1003">Cell membrane</keyword>
<evidence type="ECO:0000313" key="12">
    <source>
        <dbReference type="EMBL" id="ANO38986.1"/>
    </source>
</evidence>
<keyword evidence="4 10" id="KW-1133">Transmembrane helix</keyword>
<evidence type="ECO:0000259" key="11">
    <source>
        <dbReference type="PROSITE" id="PS50262"/>
    </source>
</evidence>
<feature type="transmembrane region" description="Helical" evidence="10">
    <location>
        <begin position="315"/>
        <end position="333"/>
    </location>
</feature>
<comment type="subcellular location">
    <subcellularLocation>
        <location evidence="1">Cell membrane</location>
        <topology evidence="1">Multi-pass membrane protein</topology>
    </subcellularLocation>
</comment>
<evidence type="ECO:0000256" key="8">
    <source>
        <dbReference type="ARBA" id="ARBA00023224"/>
    </source>
</evidence>
<feature type="transmembrane region" description="Helical" evidence="10">
    <location>
        <begin position="149"/>
        <end position="172"/>
    </location>
</feature>
<dbReference type="Gene3D" id="1.20.1070.10">
    <property type="entry name" value="Rhodopsin 7-helix transmembrane proteins"/>
    <property type="match status" value="1"/>
</dbReference>
<dbReference type="PANTHER" id="PTHR24248:SF66">
    <property type="entry name" value="OCTOPAMINE RECEPTOR BETA-3R"/>
    <property type="match status" value="1"/>
</dbReference>
<dbReference type="PANTHER" id="PTHR24248">
    <property type="entry name" value="ADRENERGIC RECEPTOR-RELATED G-PROTEIN COUPLED RECEPTOR"/>
    <property type="match status" value="1"/>
</dbReference>
<keyword evidence="3 9" id="KW-0812">Transmembrane</keyword>
<dbReference type="Pfam" id="PF00001">
    <property type="entry name" value="7tm_1"/>
    <property type="match status" value="1"/>
</dbReference>
<organism evidence="12">
    <name type="scientific">Schmidtea mediterranea</name>
    <name type="common">Freshwater planarian flatworm</name>
    <dbReference type="NCBI Taxonomy" id="79327"/>
    <lineage>
        <taxon>Eukaryota</taxon>
        <taxon>Metazoa</taxon>
        <taxon>Spiralia</taxon>
        <taxon>Lophotrochozoa</taxon>
        <taxon>Platyhelminthes</taxon>
        <taxon>Rhabditophora</taxon>
        <taxon>Seriata</taxon>
        <taxon>Tricladida</taxon>
        <taxon>Continenticola</taxon>
        <taxon>Geoplanoidea</taxon>
        <taxon>Dugesiidae</taxon>
        <taxon>Schmidtea</taxon>
    </lineage>
</organism>
<dbReference type="GO" id="GO:0004930">
    <property type="term" value="F:G protein-coupled receptor activity"/>
    <property type="evidence" value="ECO:0007669"/>
    <property type="project" value="UniProtKB-KW"/>
</dbReference>
<accession>A0A193KUF1</accession>
<dbReference type="OMA" id="YKEERIM"/>
<dbReference type="GO" id="GO:0071880">
    <property type="term" value="P:adenylate cyclase-activating adrenergic receptor signaling pathway"/>
    <property type="evidence" value="ECO:0007669"/>
    <property type="project" value="TreeGrafter"/>
</dbReference>
<evidence type="ECO:0000256" key="3">
    <source>
        <dbReference type="ARBA" id="ARBA00022692"/>
    </source>
</evidence>
<sequence>MLTFFEPFNASISSNKLGISSQIIAKCIKTLLLSTIIAIAIFGNGLVIVSVLRFHKLRRIITNRFVVSLALADLLVSCCVMTFSASMVASDGLWLFGPFLCDLFNANDVLFSTASIAHLASISMDRYISIKMPFQYNQIMTSRKSILMLIGCWIYALVVSYIPIFTGLYSSAENFQWQKSNPTKCEFRVNPFFGIGSSIISFWIPCIVMTIVYGLIYKDARKQENQIFQMQKRTFSHGHRSSVKCDHNSINLNDKKKTLYKEERIMLQKEHKAAKTLGIIMGVFIVCWLPFFLWMTIKNACLRCPELHPILVDTLFWIGYFNSTLNPAIYAFYQQDFRRAFKIQLKSCCCIFQRAVCCLKSNRNSLTNSYEYYTTNSAFSRRKPNTN</sequence>
<dbReference type="InterPro" id="IPR017452">
    <property type="entry name" value="GPCR_Rhodpsn_7TM"/>
</dbReference>
<evidence type="ECO:0000256" key="1">
    <source>
        <dbReference type="ARBA" id="ARBA00004651"/>
    </source>
</evidence>
<evidence type="ECO:0000256" key="10">
    <source>
        <dbReference type="SAM" id="Phobius"/>
    </source>
</evidence>
<dbReference type="PROSITE" id="PS50262">
    <property type="entry name" value="G_PROTEIN_RECEP_F1_2"/>
    <property type="match status" value="1"/>
</dbReference>
<keyword evidence="5 9" id="KW-0297">G-protein coupled receptor</keyword>
<feature type="transmembrane region" description="Helical" evidence="10">
    <location>
        <begin position="276"/>
        <end position="295"/>
    </location>
</feature>
<dbReference type="EMBL" id="KX018825">
    <property type="protein sequence ID" value="ANO38986.1"/>
    <property type="molecule type" value="mRNA"/>
</dbReference>
<dbReference type="OrthoDB" id="5957871at2759"/>
<dbReference type="PROSITE" id="PS00237">
    <property type="entry name" value="G_PROTEIN_RECEP_F1_1"/>
    <property type="match status" value="1"/>
</dbReference>
<feature type="transmembrane region" description="Helical" evidence="10">
    <location>
        <begin position="192"/>
        <end position="216"/>
    </location>
</feature>
<feature type="transmembrane region" description="Helical" evidence="10">
    <location>
        <begin position="109"/>
        <end position="128"/>
    </location>
</feature>
<evidence type="ECO:0000256" key="4">
    <source>
        <dbReference type="ARBA" id="ARBA00022989"/>
    </source>
</evidence>
<name>A0A193KUF1_SCHMD</name>
<feature type="transmembrane region" description="Helical" evidence="10">
    <location>
        <begin position="66"/>
        <end position="89"/>
    </location>
</feature>
<feature type="transmembrane region" description="Helical" evidence="10">
    <location>
        <begin position="31"/>
        <end position="54"/>
    </location>
</feature>
<gene>
    <name evidence="12" type="primary">gcr004</name>
</gene>
<evidence type="ECO:0000256" key="9">
    <source>
        <dbReference type="RuleBase" id="RU000688"/>
    </source>
</evidence>
<dbReference type="SUPFAM" id="SSF81321">
    <property type="entry name" value="Family A G protein-coupled receptor-like"/>
    <property type="match status" value="1"/>
</dbReference>
<reference evidence="12" key="1">
    <citation type="journal article" date="2016" name="PLoS Biol.">
        <title>GPCRs Direct Germline Development and Somatic Gonad Function in Planarians.</title>
        <authorList>
            <person name="Saberi A."/>
            <person name="Jamal A."/>
            <person name="Beets I."/>
            <person name="Schoofs L."/>
            <person name="Newmark P.A."/>
        </authorList>
    </citation>
    <scope>NUCLEOTIDE SEQUENCE</scope>
</reference>
<dbReference type="GO" id="GO:0043410">
    <property type="term" value="P:positive regulation of MAPK cascade"/>
    <property type="evidence" value="ECO:0007669"/>
    <property type="project" value="TreeGrafter"/>
</dbReference>
<proteinExistence type="evidence at transcript level"/>
<keyword evidence="7 9" id="KW-0675">Receptor</keyword>
<feature type="domain" description="G-protein coupled receptors family 1 profile" evidence="11">
    <location>
        <begin position="43"/>
        <end position="330"/>
    </location>
</feature>
<evidence type="ECO:0000256" key="7">
    <source>
        <dbReference type="ARBA" id="ARBA00023170"/>
    </source>
</evidence>
<keyword evidence="6 10" id="KW-0472">Membrane</keyword>
<evidence type="ECO:0000256" key="2">
    <source>
        <dbReference type="ARBA" id="ARBA00022475"/>
    </source>
</evidence>
<dbReference type="GO" id="GO:0005886">
    <property type="term" value="C:plasma membrane"/>
    <property type="evidence" value="ECO:0007669"/>
    <property type="project" value="UniProtKB-SubCell"/>
</dbReference>
<comment type="similarity">
    <text evidence="9">Belongs to the G-protein coupled receptor 1 family.</text>
</comment>
<evidence type="ECO:0000256" key="6">
    <source>
        <dbReference type="ARBA" id="ARBA00023136"/>
    </source>
</evidence>
<dbReference type="InterPro" id="IPR000276">
    <property type="entry name" value="GPCR_Rhodpsn"/>
</dbReference>
<evidence type="ECO:0000256" key="5">
    <source>
        <dbReference type="ARBA" id="ARBA00023040"/>
    </source>
</evidence>